<keyword evidence="2" id="KW-1185">Reference proteome</keyword>
<sequence>MVDAIKADFHTYLRKGVRIESVVGEAHADLDIVDVDSLLKIHFVLTQSNENRDVGVVDFVDRLSDRIRRLKTETAGQREDFHGEIRGHVDWHASAKRRSRSGNPTEPWFVCVQQERHFNIEENLVLKRLLTVIRDILENELQPALEDPSGYEWLDYWHHQPNEAERNEPPHERLLRLYENNVYLQRIDVEDTEITPRMIESVKRSRSELYRDAAVLLDLYRRLMRHRLSDEETHELLNHTMIRPEEESTLFELYWIFRLLNTFEDVSYRVIREDNPALIASWEDDSFVYRLYHDSTGEHLSFHEDLSDIEVDEDGYLYRTQKILEKWQDLSDSLLDRGGSDTLWGGRPDIVLEKLAPAGDDTLRVEQVFIGEVKYTSNVDYVATGLRELLEYMAFVRRATADDNDYLEERGSVLQSQNVKGLLFIDQLETDTSSPEDISILQFGGDIPSVL</sequence>
<reference evidence="1 2" key="1">
    <citation type="submission" date="2018-10" db="EMBL/GenBank/DDBJ databases">
        <title>Natrarchaeobius chitinivorans gen. nov., sp. nov., and Natrarchaeobius haloalkaliphilus sp. nov., alkaliphilic, chitin-utilizing haloarchaea from hypersaline alkaline lakes.</title>
        <authorList>
            <person name="Sorokin D.Y."/>
            <person name="Elcheninov A.G."/>
            <person name="Kostrikina N.A."/>
            <person name="Bale N.J."/>
            <person name="Sinninghe Damste J.S."/>
            <person name="Khijniak T.V."/>
            <person name="Kublanov I.V."/>
            <person name="Toshchakov S.V."/>
        </authorList>
    </citation>
    <scope>NUCLEOTIDE SEQUENCE [LARGE SCALE GENOMIC DNA]</scope>
    <source>
        <strain evidence="1 2">AArcht7</strain>
    </source>
</reference>
<evidence type="ECO:0000313" key="2">
    <source>
        <dbReference type="Proteomes" id="UP000281431"/>
    </source>
</evidence>
<gene>
    <name evidence="1" type="ORF">EA472_21605</name>
</gene>
<dbReference type="AlphaFoldDB" id="A0A3N6M4Y0"/>
<dbReference type="EMBL" id="REFZ01000033">
    <property type="protein sequence ID" value="RQG95574.1"/>
    <property type="molecule type" value="Genomic_DNA"/>
</dbReference>
<accession>A0A3N6M4Y0</accession>
<name>A0A3N6M4Y0_NATCH</name>
<protein>
    <submittedName>
        <fullName evidence="1">Uncharacterized protein</fullName>
    </submittedName>
</protein>
<dbReference type="OrthoDB" id="78091at2157"/>
<dbReference type="Proteomes" id="UP000281431">
    <property type="component" value="Unassembled WGS sequence"/>
</dbReference>
<comment type="caution">
    <text evidence="1">The sequence shown here is derived from an EMBL/GenBank/DDBJ whole genome shotgun (WGS) entry which is preliminary data.</text>
</comment>
<proteinExistence type="predicted"/>
<evidence type="ECO:0000313" key="1">
    <source>
        <dbReference type="EMBL" id="RQG95574.1"/>
    </source>
</evidence>
<organism evidence="1 2">
    <name type="scientific">Natrarchaeobius chitinivorans</name>
    <dbReference type="NCBI Taxonomy" id="1679083"/>
    <lineage>
        <taxon>Archaea</taxon>
        <taxon>Methanobacteriati</taxon>
        <taxon>Methanobacteriota</taxon>
        <taxon>Stenosarchaea group</taxon>
        <taxon>Halobacteria</taxon>
        <taxon>Halobacteriales</taxon>
        <taxon>Natrialbaceae</taxon>
        <taxon>Natrarchaeobius</taxon>
    </lineage>
</organism>